<dbReference type="PANTHER" id="PTHR10953">
    <property type="entry name" value="UBIQUITIN-ACTIVATING ENZYME E1"/>
    <property type="match status" value="1"/>
</dbReference>
<keyword evidence="7" id="KW-0862">Zinc</keyword>
<dbReference type="GO" id="GO:0071569">
    <property type="term" value="P:protein ufmylation"/>
    <property type="evidence" value="ECO:0007669"/>
    <property type="project" value="TreeGrafter"/>
</dbReference>
<dbReference type="SUPFAM" id="SSF69572">
    <property type="entry name" value="Activating enzymes of the ubiquitin-like proteins"/>
    <property type="match status" value="1"/>
</dbReference>
<protein>
    <recommendedName>
        <fullName evidence="3">Ubiquitin-like modifier-activating enzyme 5</fullName>
    </recommendedName>
</protein>
<gene>
    <name evidence="10" type="primary">EOG090X07G2</name>
</gene>
<comment type="function">
    <text evidence="1">E1-like enzyme which activates UFM1.</text>
</comment>
<dbReference type="AlphaFoldDB" id="A0A9N6WQQ1"/>
<accession>A0A9N6WQQ1</accession>
<dbReference type="GO" id="GO:0005524">
    <property type="term" value="F:ATP binding"/>
    <property type="evidence" value="ECO:0007669"/>
    <property type="project" value="UniProtKB-KW"/>
</dbReference>
<reference evidence="10" key="1">
    <citation type="submission" date="2021-04" db="EMBL/GenBank/DDBJ databases">
        <authorList>
            <person name="Cornetti L."/>
        </authorList>
    </citation>
    <scope>NUCLEOTIDE SEQUENCE</scope>
</reference>
<dbReference type="GO" id="GO:0005829">
    <property type="term" value="C:cytosol"/>
    <property type="evidence" value="ECO:0007669"/>
    <property type="project" value="TreeGrafter"/>
</dbReference>
<organism evidence="10">
    <name type="scientific">Alona affinis</name>
    <dbReference type="NCBI Taxonomy" id="381656"/>
    <lineage>
        <taxon>Eukaryota</taxon>
        <taxon>Metazoa</taxon>
        <taxon>Ecdysozoa</taxon>
        <taxon>Arthropoda</taxon>
        <taxon>Crustacea</taxon>
        <taxon>Branchiopoda</taxon>
        <taxon>Diplostraca</taxon>
        <taxon>Cladocera</taxon>
        <taxon>Anomopoda</taxon>
        <taxon>Chydoridae</taxon>
        <taxon>Alona</taxon>
    </lineage>
</organism>
<evidence type="ECO:0000256" key="5">
    <source>
        <dbReference type="ARBA" id="ARBA00022741"/>
    </source>
</evidence>
<evidence type="ECO:0000259" key="9">
    <source>
        <dbReference type="Pfam" id="PF00899"/>
    </source>
</evidence>
<evidence type="ECO:0000256" key="6">
    <source>
        <dbReference type="ARBA" id="ARBA00022786"/>
    </source>
</evidence>
<name>A0A9N6WQQ1_9CRUS</name>
<sequence>MALKRMGIVENYEKIRDYTVAVVGVGGVGSVTAEMLTRCGIGKLILFDYDKVELANMNRLFFQPHQSGLSKVEAAANTLTFINPDVQFETHNYNITTMDNFQHFMSRIKEGSMTGGPVDLVLSCVDNFEARMAINAACNEVNQIWFESGVSENAVSGHIQFIIPGQTACFACAPPLVVASNIDEKTLKKDGVCAASLPTTMAIVAGFLVQNTLKYLLKFGQVSHYLGYNAMQDFFPTMMMKPNDSCDDYYCRLRQKERKEALVLNPVVAEAPVEQAAVVHDENEWGISLVDESEPVDDRARVELAPGIHAAYDLPADVEVAASEEAVDTGLSLEELMAQMKSI</sequence>
<keyword evidence="4" id="KW-0479">Metal-binding</keyword>
<dbReference type="GO" id="GO:0046872">
    <property type="term" value="F:metal ion binding"/>
    <property type="evidence" value="ECO:0007669"/>
    <property type="project" value="UniProtKB-KW"/>
</dbReference>
<comment type="similarity">
    <text evidence="2">Belongs to the ubiquitin-activating E1 family. UBA5 subfamily.</text>
</comment>
<dbReference type="InterPro" id="IPR045886">
    <property type="entry name" value="ThiF/MoeB/HesA"/>
</dbReference>
<dbReference type="CDD" id="cd00757">
    <property type="entry name" value="ThiF_MoeB_HesA_family"/>
    <property type="match status" value="1"/>
</dbReference>
<keyword evidence="8" id="KW-0067">ATP-binding</keyword>
<dbReference type="InterPro" id="IPR000594">
    <property type="entry name" value="ThiF_NAD_FAD-bd"/>
</dbReference>
<evidence type="ECO:0000256" key="7">
    <source>
        <dbReference type="ARBA" id="ARBA00022833"/>
    </source>
</evidence>
<dbReference type="EMBL" id="OC978168">
    <property type="protein sequence ID" value="CAG4634823.1"/>
    <property type="molecule type" value="Genomic_DNA"/>
</dbReference>
<evidence type="ECO:0000256" key="4">
    <source>
        <dbReference type="ARBA" id="ARBA00022723"/>
    </source>
</evidence>
<evidence type="ECO:0000256" key="8">
    <source>
        <dbReference type="ARBA" id="ARBA00022840"/>
    </source>
</evidence>
<evidence type="ECO:0000313" key="10">
    <source>
        <dbReference type="EMBL" id="CAG4634823.1"/>
    </source>
</evidence>
<dbReference type="InterPro" id="IPR035985">
    <property type="entry name" value="Ubiquitin-activating_enz"/>
</dbReference>
<dbReference type="Gene3D" id="3.40.50.720">
    <property type="entry name" value="NAD(P)-binding Rossmann-like Domain"/>
    <property type="match status" value="1"/>
</dbReference>
<feature type="domain" description="THIF-type NAD/FAD binding fold" evidence="9">
    <location>
        <begin position="9"/>
        <end position="246"/>
    </location>
</feature>
<dbReference type="Pfam" id="PF00899">
    <property type="entry name" value="ThiF"/>
    <property type="match status" value="1"/>
</dbReference>
<dbReference type="PANTHER" id="PTHR10953:SF9">
    <property type="entry name" value="UBIQUITIN-LIKE MODIFIER-ACTIVATING ENZYME 5"/>
    <property type="match status" value="1"/>
</dbReference>
<dbReference type="FunFam" id="3.40.50.720:FF:000066">
    <property type="entry name" value="Putative ubiquitin-like modifier-activating enzyme 5"/>
    <property type="match status" value="1"/>
</dbReference>
<keyword evidence="6" id="KW-0833">Ubl conjugation pathway</keyword>
<dbReference type="GO" id="GO:0071566">
    <property type="term" value="F:UFM1 activating enzyme activity"/>
    <property type="evidence" value="ECO:0007669"/>
    <property type="project" value="TreeGrafter"/>
</dbReference>
<evidence type="ECO:0000256" key="2">
    <source>
        <dbReference type="ARBA" id="ARBA00005339"/>
    </source>
</evidence>
<keyword evidence="5" id="KW-0547">Nucleotide-binding</keyword>
<dbReference type="PROSITE" id="PS00065">
    <property type="entry name" value="D_2_HYDROXYACID_DH_1"/>
    <property type="match status" value="1"/>
</dbReference>
<evidence type="ECO:0000256" key="1">
    <source>
        <dbReference type="ARBA" id="ARBA00003700"/>
    </source>
</evidence>
<proteinExistence type="inferred from homology"/>
<dbReference type="InterPro" id="IPR029752">
    <property type="entry name" value="D-isomer_DH_CS1"/>
</dbReference>
<evidence type="ECO:0000256" key="3">
    <source>
        <dbReference type="ARBA" id="ARBA00016279"/>
    </source>
</evidence>